<feature type="transmembrane region" description="Helical" evidence="8">
    <location>
        <begin position="158"/>
        <end position="184"/>
    </location>
</feature>
<dbReference type="EMBL" id="JAAAHW010000580">
    <property type="protein sequence ID" value="KAG0000935.1"/>
    <property type="molecule type" value="Genomic_DNA"/>
</dbReference>
<evidence type="ECO:0000256" key="2">
    <source>
        <dbReference type="ARBA" id="ARBA00022448"/>
    </source>
</evidence>
<evidence type="ECO:0000256" key="7">
    <source>
        <dbReference type="SAM" id="MobiDB-lite"/>
    </source>
</evidence>
<feature type="transmembrane region" description="Helical" evidence="8">
    <location>
        <begin position="511"/>
        <end position="532"/>
    </location>
</feature>
<dbReference type="Pfam" id="PF00324">
    <property type="entry name" value="AA_permease"/>
    <property type="match status" value="1"/>
</dbReference>
<accession>A0A9P6STH8</accession>
<evidence type="ECO:0000259" key="9">
    <source>
        <dbReference type="Pfam" id="PF00324"/>
    </source>
</evidence>
<dbReference type="InterPro" id="IPR004841">
    <property type="entry name" value="AA-permease/SLC12A_dom"/>
</dbReference>
<reference evidence="10" key="1">
    <citation type="journal article" date="2020" name="Fungal Divers.">
        <title>Resolving the Mortierellaceae phylogeny through synthesis of multi-gene phylogenetics and phylogenomics.</title>
        <authorList>
            <person name="Vandepol N."/>
            <person name="Liber J."/>
            <person name="Desiro A."/>
            <person name="Na H."/>
            <person name="Kennedy M."/>
            <person name="Barry K."/>
            <person name="Grigoriev I.V."/>
            <person name="Miller A.N."/>
            <person name="O'Donnell K."/>
            <person name="Stajich J.E."/>
            <person name="Bonito G."/>
        </authorList>
    </citation>
    <scope>NUCLEOTIDE SEQUENCE</scope>
    <source>
        <strain evidence="10">MES-2147</strain>
    </source>
</reference>
<dbReference type="GO" id="GO:0016020">
    <property type="term" value="C:membrane"/>
    <property type="evidence" value="ECO:0007669"/>
    <property type="project" value="UniProtKB-SubCell"/>
</dbReference>
<comment type="subcellular location">
    <subcellularLocation>
        <location evidence="1">Membrane</location>
        <topology evidence="1">Multi-pass membrane protein</topology>
    </subcellularLocation>
</comment>
<comment type="caution">
    <text evidence="10">The sequence shown here is derived from an EMBL/GenBank/DDBJ whole genome shotgun (WGS) entry which is preliminary data.</text>
</comment>
<dbReference type="InterPro" id="IPR050524">
    <property type="entry name" value="APC_YAT"/>
</dbReference>
<feature type="transmembrane region" description="Helical" evidence="8">
    <location>
        <begin position="81"/>
        <end position="99"/>
    </location>
</feature>
<dbReference type="Proteomes" id="UP000749646">
    <property type="component" value="Unassembled WGS sequence"/>
</dbReference>
<feature type="transmembrane region" description="Helical" evidence="8">
    <location>
        <begin position="265"/>
        <end position="285"/>
    </location>
</feature>
<dbReference type="OrthoDB" id="3900342at2759"/>
<organism evidence="10 11">
    <name type="scientific">Modicella reniformis</name>
    <dbReference type="NCBI Taxonomy" id="1440133"/>
    <lineage>
        <taxon>Eukaryota</taxon>
        <taxon>Fungi</taxon>
        <taxon>Fungi incertae sedis</taxon>
        <taxon>Mucoromycota</taxon>
        <taxon>Mortierellomycotina</taxon>
        <taxon>Mortierellomycetes</taxon>
        <taxon>Mortierellales</taxon>
        <taxon>Mortierellaceae</taxon>
        <taxon>Modicella</taxon>
    </lineage>
</organism>
<feature type="domain" description="Amino acid permease/ SLC12A" evidence="9">
    <location>
        <begin position="80"/>
        <end position="538"/>
    </location>
</feature>
<feature type="compositionally biased region" description="Low complexity" evidence="7">
    <location>
        <begin position="21"/>
        <end position="40"/>
    </location>
</feature>
<evidence type="ECO:0000256" key="3">
    <source>
        <dbReference type="ARBA" id="ARBA00022692"/>
    </source>
</evidence>
<feature type="transmembrane region" description="Helical" evidence="8">
    <location>
        <begin position="346"/>
        <end position="371"/>
    </location>
</feature>
<dbReference type="Gene3D" id="1.20.1740.10">
    <property type="entry name" value="Amino acid/polyamine transporter I"/>
    <property type="match status" value="1"/>
</dbReference>
<dbReference type="PROSITE" id="PS00218">
    <property type="entry name" value="AMINO_ACID_PERMEASE_1"/>
    <property type="match status" value="1"/>
</dbReference>
<evidence type="ECO:0000256" key="4">
    <source>
        <dbReference type="ARBA" id="ARBA00022970"/>
    </source>
</evidence>
<keyword evidence="4" id="KW-0029">Amino-acid transport</keyword>
<dbReference type="GO" id="GO:0015171">
    <property type="term" value="F:amino acid transmembrane transporter activity"/>
    <property type="evidence" value="ECO:0007669"/>
    <property type="project" value="TreeGrafter"/>
</dbReference>
<feature type="region of interest" description="Disordered" evidence="7">
    <location>
        <begin position="1"/>
        <end position="52"/>
    </location>
</feature>
<feature type="transmembrane region" description="Helical" evidence="8">
    <location>
        <begin position="420"/>
        <end position="441"/>
    </location>
</feature>
<evidence type="ECO:0000256" key="6">
    <source>
        <dbReference type="ARBA" id="ARBA00023136"/>
    </source>
</evidence>
<dbReference type="FunFam" id="1.20.1740.10:FF:000001">
    <property type="entry name" value="Amino acid permease"/>
    <property type="match status" value="1"/>
</dbReference>
<dbReference type="PIRSF" id="PIRSF006060">
    <property type="entry name" value="AA_transporter"/>
    <property type="match status" value="1"/>
</dbReference>
<dbReference type="InterPro" id="IPR004840">
    <property type="entry name" value="Amino_acid_permease_CS"/>
</dbReference>
<feature type="transmembrane region" description="Helical" evidence="8">
    <location>
        <begin position="223"/>
        <end position="245"/>
    </location>
</feature>
<gene>
    <name evidence="10" type="ORF">BGZ65_003946</name>
</gene>
<dbReference type="PANTHER" id="PTHR43341">
    <property type="entry name" value="AMINO ACID PERMEASE"/>
    <property type="match status" value="1"/>
</dbReference>
<keyword evidence="5 8" id="KW-1133">Transmembrane helix</keyword>
<sequence length="579" mass="63447">MEPSKEGGYNAAETAPPAHSPPYSTGYGSPSSSSTSNPHAHPSPPPTTVRGGMDKVEVSVEEMDNMIEPGGLKRDLRLRHMVMIAISGTIGTGLFLTSGKTIATAGPLGALFAYMTIGFWLVFVCQAIGEIATLLPLPGAFTSWGARVFDEAFSFQMTWVYFTNWALTIPAELSASSLVISFWLPEGSDFPTWIVPLIIIVALVIINMLGVKIYGEAEYWFSILKVVTILVFIICGILVDAGAVGGTRYGVDNWHIPGAPFKGGFKAFLSVLVSTGFAYGGTELSGVTAAESRNPHKHVPKAVNTVLVRIAFFYILSIFFLASIVPNDDPRLLNSDGTVYNRGADYMNAVIFTSVISAANSDFYVATRMLLSLSNNGWAPKFVGKTNKRGVPYVAVGITTLFSCLALVMIYAGASTVFDWLVSIIGSLIFLIWACILFLHFRFRQCWKAQGRSPKELPYQSWGYPYGHYLAMVVAVCCIVASFYLSIDNKPSISAFSGPDDPKYIAARNKWAQGLLGAWFPWFQAITLYVGWKFFKKTQIIDPALADLDSGRWIPTPRDPTLEDEKPKPKWKQILSNFI</sequence>
<keyword evidence="2" id="KW-0813">Transport</keyword>
<evidence type="ECO:0000256" key="1">
    <source>
        <dbReference type="ARBA" id="ARBA00004141"/>
    </source>
</evidence>
<keyword evidence="3 8" id="KW-0812">Transmembrane</keyword>
<feature type="transmembrane region" description="Helical" evidence="8">
    <location>
        <begin position="462"/>
        <end position="487"/>
    </location>
</feature>
<protein>
    <recommendedName>
        <fullName evidence="9">Amino acid permease/ SLC12A domain-containing protein</fullName>
    </recommendedName>
</protein>
<feature type="transmembrane region" description="Helical" evidence="8">
    <location>
        <begin position="306"/>
        <end position="326"/>
    </location>
</feature>
<feature type="transmembrane region" description="Helical" evidence="8">
    <location>
        <begin position="111"/>
        <end position="137"/>
    </location>
</feature>
<name>A0A9P6STH8_9FUNG</name>
<dbReference type="AlphaFoldDB" id="A0A9P6STH8"/>
<feature type="transmembrane region" description="Helical" evidence="8">
    <location>
        <begin position="190"/>
        <end position="211"/>
    </location>
</feature>
<evidence type="ECO:0000313" key="11">
    <source>
        <dbReference type="Proteomes" id="UP000749646"/>
    </source>
</evidence>
<feature type="transmembrane region" description="Helical" evidence="8">
    <location>
        <begin position="391"/>
        <end position="414"/>
    </location>
</feature>
<proteinExistence type="predicted"/>
<keyword evidence="11" id="KW-1185">Reference proteome</keyword>
<dbReference type="PANTHER" id="PTHR43341:SF1">
    <property type="entry name" value="GENERAL AMINO-ACID PERMEASE GAP1"/>
    <property type="match status" value="1"/>
</dbReference>
<keyword evidence="6 8" id="KW-0472">Membrane</keyword>
<evidence type="ECO:0000313" key="10">
    <source>
        <dbReference type="EMBL" id="KAG0000935.1"/>
    </source>
</evidence>
<evidence type="ECO:0000256" key="5">
    <source>
        <dbReference type="ARBA" id="ARBA00022989"/>
    </source>
</evidence>
<evidence type="ECO:0000256" key="8">
    <source>
        <dbReference type="SAM" id="Phobius"/>
    </source>
</evidence>